<evidence type="ECO:0000256" key="1">
    <source>
        <dbReference type="ARBA" id="ARBA00010021"/>
    </source>
</evidence>
<dbReference type="SUPFAM" id="SSF50475">
    <property type="entry name" value="FMN-binding split barrel"/>
    <property type="match status" value="1"/>
</dbReference>
<reference evidence="5 6" key="1">
    <citation type="submission" date="2016-10" db="EMBL/GenBank/DDBJ databases">
        <title>Paenibacillus species isolates.</title>
        <authorList>
            <person name="Beno S.M."/>
        </authorList>
    </citation>
    <scope>NUCLEOTIDE SEQUENCE [LARGE SCALE GENOMIC DNA]</scope>
    <source>
        <strain evidence="5 6">FSL H7-0744</strain>
    </source>
</reference>
<evidence type="ECO:0000259" key="3">
    <source>
        <dbReference type="Pfam" id="PF20695"/>
    </source>
</evidence>
<feature type="domain" description="3-octaprenyl-4-hydroxybenzoate carboxy-lyase-like N-terminal" evidence="3">
    <location>
        <begin position="17"/>
        <end position="98"/>
    </location>
</feature>
<evidence type="ECO:0000313" key="5">
    <source>
        <dbReference type="EMBL" id="OMD45068.1"/>
    </source>
</evidence>
<evidence type="ECO:0000259" key="4">
    <source>
        <dbReference type="Pfam" id="PF20696"/>
    </source>
</evidence>
<protein>
    <recommendedName>
        <fullName evidence="7">3,4-dihydroxybenzoate decarboxylase</fullName>
    </recommendedName>
</protein>
<dbReference type="PANTHER" id="PTHR30108:SF21">
    <property type="entry name" value="4-HYDROXYBENZOATE DECARBOXYLASE"/>
    <property type="match status" value="1"/>
</dbReference>
<organism evidence="5 6">
    <name type="scientific">Paenibacillus borealis</name>
    <dbReference type="NCBI Taxonomy" id="160799"/>
    <lineage>
        <taxon>Bacteria</taxon>
        <taxon>Bacillati</taxon>
        <taxon>Bacillota</taxon>
        <taxon>Bacilli</taxon>
        <taxon>Bacillales</taxon>
        <taxon>Paenibacillaceae</taxon>
        <taxon>Paenibacillus</taxon>
    </lineage>
</organism>
<dbReference type="InterPro" id="IPR002830">
    <property type="entry name" value="UbiD"/>
</dbReference>
<dbReference type="InterPro" id="IPR049381">
    <property type="entry name" value="UbiD-like_C"/>
</dbReference>
<dbReference type="SUPFAM" id="SSF143968">
    <property type="entry name" value="UbiD C-terminal domain-like"/>
    <property type="match status" value="1"/>
</dbReference>
<feature type="domain" description="3-octaprenyl-4-hydroxybenzoate carboxy-lyase-like C-terminal" evidence="4">
    <location>
        <begin position="322"/>
        <end position="456"/>
    </location>
</feature>
<dbReference type="PANTHER" id="PTHR30108">
    <property type="entry name" value="3-OCTAPRENYL-4-HYDROXYBENZOATE CARBOXY-LYASE-RELATED"/>
    <property type="match status" value="1"/>
</dbReference>
<keyword evidence="6" id="KW-1185">Reference proteome</keyword>
<dbReference type="Pfam" id="PF20695">
    <property type="entry name" value="UbiD_N"/>
    <property type="match status" value="1"/>
</dbReference>
<gene>
    <name evidence="5" type="ORF">BSK56_20980</name>
</gene>
<dbReference type="Pfam" id="PF20696">
    <property type="entry name" value="UbiD_C"/>
    <property type="match status" value="1"/>
</dbReference>
<dbReference type="EMBL" id="MPTB01000028">
    <property type="protein sequence ID" value="OMD45068.1"/>
    <property type="molecule type" value="Genomic_DNA"/>
</dbReference>
<dbReference type="Proteomes" id="UP000187412">
    <property type="component" value="Unassembled WGS sequence"/>
</dbReference>
<comment type="caution">
    <text evidence="5">The sequence shown here is derived from an EMBL/GenBank/DDBJ whole genome shotgun (WGS) entry which is preliminary data.</text>
</comment>
<dbReference type="Pfam" id="PF01977">
    <property type="entry name" value="UbiD"/>
    <property type="match status" value="1"/>
</dbReference>
<comment type="similarity">
    <text evidence="1">Belongs to the UbiD family.</text>
</comment>
<feature type="domain" description="3-octaprenyl-4-hydroxybenzoate carboxy-lyase-like Rift-related" evidence="2">
    <location>
        <begin position="112"/>
        <end position="315"/>
    </location>
</feature>
<proteinExistence type="inferred from homology"/>
<name>A0ABX3H3S1_PAEBO</name>
<dbReference type="Gene3D" id="3.40.1670.10">
    <property type="entry name" value="UbiD C-terminal domain-like"/>
    <property type="match status" value="1"/>
</dbReference>
<dbReference type="InterPro" id="IPR048304">
    <property type="entry name" value="UbiD_Rift_dom"/>
</dbReference>
<dbReference type="RefSeq" id="WP_076112592.1">
    <property type="nucleotide sequence ID" value="NZ_MPTB01000028.1"/>
</dbReference>
<accession>A0ABX3H3S1</accession>
<evidence type="ECO:0000259" key="2">
    <source>
        <dbReference type="Pfam" id="PF01977"/>
    </source>
</evidence>
<dbReference type="InterPro" id="IPR049383">
    <property type="entry name" value="UbiD-like_N"/>
</dbReference>
<sequence length="474" mass="52707">MRSDEVYDLRTALSFLNHKGHAIEVMDKEMDTCCEIPNHYAYYGSGIPNKHQPAYGHPVIYNRVKGHSMPVLIGLLNSREACAELLGVGPHSIGRELAGMIHDRYEPELIDSPPSQENIINQNINLYQQLPVLTYTPESAGPYITTGLVYAQDPETGEEDVTIHRLCIQSEDTMSIYFVPGRHIGHFYEKAKKRNKPLPVTINIGLDPAIYIAAGFSYPACPLGFNELNIAGAIRKKGVKVARAVSNGAKCIAFSEIVIEGFVLPEEVQENPRKHDGDSLPEFLGYIGAAQSKLPLVKVTAITYRSRPIYQTIVGPGAEMSNLCGIPTEASLYKSIKESITGNILNCYCSASGGGKLLAHLQFSKYEPRDDAKTRQAGVAAFTAFHELKNVFLLDDDVDIFDEREVLWALSTRFQGNHSIISIPNLDGHPLDPSQRPEFSSYNTEIGSTYKTVFDCTVPYRMKEHFRRADYAFK</sequence>
<evidence type="ECO:0000313" key="6">
    <source>
        <dbReference type="Proteomes" id="UP000187412"/>
    </source>
</evidence>
<evidence type="ECO:0008006" key="7">
    <source>
        <dbReference type="Google" id="ProtNLM"/>
    </source>
</evidence>